<feature type="region of interest" description="Disordered" evidence="1">
    <location>
        <begin position="61"/>
        <end position="104"/>
    </location>
</feature>
<accession>A0ABR1S9W5</accession>
<feature type="region of interest" description="Disordered" evidence="1">
    <location>
        <begin position="495"/>
        <end position="545"/>
    </location>
</feature>
<feature type="compositionally biased region" description="Low complexity" evidence="1">
    <location>
        <begin position="62"/>
        <end position="76"/>
    </location>
</feature>
<protein>
    <submittedName>
        <fullName evidence="2">Uncharacterized protein</fullName>
    </submittedName>
</protein>
<name>A0ABR1S9W5_9PEZI</name>
<sequence>MAGYSYHGHWQDDDARDGLIDFEQYYTFPPRPNKNHHANSQGIFHRLLKRQYRQVDDSCQYTSKKQQLASQSSKSLSRSKTRQRGTTADLRSDQQPCQAAQGLGSRACSPTAMRVFSSANNLGARHNQCNLPDQPPRRSSGVGGAPSASTTITAADHQQLQQQQQQPNIFSRLLRRAQSKKALKLVQPSTAAEEQQIVPPLPTAAKEPRKDVAATCEDGQKTATMERKSTLRLKKSIRARFRGPEQLPRQPESTESKKAPAVYVPRHAATDFSRTAVPNPDAAARFASFDEGRRRPSSSSNAPASPTLVRPRTSPGHHHTPRVDEDDDYFQPPQQPLQLLQPQQNDYHAKRRSWAPTSHTESRSKRFSFASYNAEADYTTAAPPLSPASIDASDEKTPLRPSSSSDQTAAAEKEQRPRQSQRHSYRLVPDPHDAVIEEETDFQRFLRKAAEEDRQYRQDLWRTLSTRSRAAGLAGLLPPPEPDLDLQALLGGADWHANNADQPGKEPSKQEKRASNSHRKRASMVSYRSQTDRTGKPQPDPVPAVPLIVDTKVVKRKPSMSKRVQEYFRPEALANLRD</sequence>
<feature type="region of interest" description="Disordered" evidence="1">
    <location>
        <begin position="380"/>
        <end position="428"/>
    </location>
</feature>
<gene>
    <name evidence="2" type="ORF">PG991_005682</name>
</gene>
<feature type="region of interest" description="Disordered" evidence="1">
    <location>
        <begin position="223"/>
        <end position="263"/>
    </location>
</feature>
<evidence type="ECO:0000256" key="1">
    <source>
        <dbReference type="SAM" id="MobiDB-lite"/>
    </source>
</evidence>
<dbReference type="Proteomes" id="UP001396898">
    <property type="component" value="Unassembled WGS sequence"/>
</dbReference>
<feature type="compositionally biased region" description="Low complexity" evidence="1">
    <location>
        <begin position="297"/>
        <end position="306"/>
    </location>
</feature>
<evidence type="ECO:0000313" key="3">
    <source>
        <dbReference type="Proteomes" id="UP001396898"/>
    </source>
</evidence>
<comment type="caution">
    <text evidence="2">The sequence shown here is derived from an EMBL/GenBank/DDBJ whole genome shotgun (WGS) entry which is preliminary data.</text>
</comment>
<organism evidence="2 3">
    <name type="scientific">Apiospora marii</name>
    <dbReference type="NCBI Taxonomy" id="335849"/>
    <lineage>
        <taxon>Eukaryota</taxon>
        <taxon>Fungi</taxon>
        <taxon>Dikarya</taxon>
        <taxon>Ascomycota</taxon>
        <taxon>Pezizomycotina</taxon>
        <taxon>Sordariomycetes</taxon>
        <taxon>Xylariomycetidae</taxon>
        <taxon>Amphisphaeriales</taxon>
        <taxon>Apiosporaceae</taxon>
        <taxon>Apiospora</taxon>
    </lineage>
</organism>
<feature type="region of interest" description="Disordered" evidence="1">
    <location>
        <begin position="126"/>
        <end position="166"/>
    </location>
</feature>
<keyword evidence="3" id="KW-1185">Reference proteome</keyword>
<reference evidence="2 3" key="1">
    <citation type="submission" date="2023-01" db="EMBL/GenBank/DDBJ databases">
        <title>Analysis of 21 Apiospora genomes using comparative genomics revels a genus with tremendous synthesis potential of carbohydrate active enzymes and secondary metabolites.</title>
        <authorList>
            <person name="Sorensen T."/>
        </authorList>
    </citation>
    <scope>NUCLEOTIDE SEQUENCE [LARGE SCALE GENOMIC DNA]</scope>
    <source>
        <strain evidence="2 3">CBS 20057</strain>
    </source>
</reference>
<evidence type="ECO:0000313" key="2">
    <source>
        <dbReference type="EMBL" id="KAK8028626.1"/>
    </source>
</evidence>
<proteinExistence type="predicted"/>
<dbReference type="EMBL" id="JAQQWI010000007">
    <property type="protein sequence ID" value="KAK8028626.1"/>
    <property type="molecule type" value="Genomic_DNA"/>
</dbReference>
<feature type="compositionally biased region" description="Basic and acidic residues" evidence="1">
    <location>
        <begin position="503"/>
        <end position="514"/>
    </location>
</feature>
<feature type="compositionally biased region" description="Basic residues" evidence="1">
    <location>
        <begin position="230"/>
        <end position="241"/>
    </location>
</feature>
<feature type="region of interest" description="Disordered" evidence="1">
    <location>
        <begin position="285"/>
        <end position="366"/>
    </location>
</feature>